<dbReference type="PANTHER" id="PTHR42701">
    <property type="entry name" value="IMIDAZOLE GLYCEROL PHOSPHATE SYNTHASE SUBUNIT HISH"/>
    <property type="match status" value="1"/>
</dbReference>
<evidence type="ECO:0000259" key="12">
    <source>
        <dbReference type="Pfam" id="PF00117"/>
    </source>
</evidence>
<evidence type="ECO:0000256" key="3">
    <source>
        <dbReference type="ARBA" id="ARBA00022605"/>
    </source>
</evidence>
<feature type="active site" description="Nucleophile" evidence="10 11">
    <location>
        <position position="72"/>
    </location>
</feature>
<keyword evidence="4 10" id="KW-0378">Hydrolase</keyword>
<sequence length="199" mass="22740">MGNLRSVKMKFERMKYDSVISSDPEIIKNASHLILPGVGHFAEGMKNIFERGLKESLDHAVIQRKVPILGICLGMQLLTRFSEEGNVNGLGWIDALTRKFDFNSSPNGVKYRIPHVGWNSIKIRRDSVLLEGIQNLSRFYFTHSYAVQCEVETESIAETEYGYSFSSIVQKDNIYGTQFHPEKSHQIGLKLIENFIRKL</sequence>
<comment type="subcellular location">
    <subcellularLocation>
        <location evidence="10">Cytoplasm</location>
    </subcellularLocation>
</comment>
<gene>
    <name evidence="13" type="primary">hisH_1</name>
    <name evidence="10" type="synonym">hisH</name>
    <name evidence="13" type="ORF">LEP1GSC172_1802</name>
</gene>
<dbReference type="Gene3D" id="3.40.50.880">
    <property type="match status" value="1"/>
</dbReference>
<evidence type="ECO:0000256" key="4">
    <source>
        <dbReference type="ARBA" id="ARBA00022801"/>
    </source>
</evidence>
<evidence type="ECO:0000256" key="11">
    <source>
        <dbReference type="PIRSR" id="PIRSR000495-1"/>
    </source>
</evidence>
<dbReference type="PANTHER" id="PTHR42701:SF1">
    <property type="entry name" value="IMIDAZOLE GLYCEROL PHOSPHATE SYNTHASE SUBUNIT HISH"/>
    <property type="match status" value="1"/>
</dbReference>
<dbReference type="GO" id="GO:0016829">
    <property type="term" value="F:lyase activity"/>
    <property type="evidence" value="ECO:0007669"/>
    <property type="project" value="UniProtKB-KW"/>
</dbReference>
<dbReference type="EC" id="3.5.1.2" evidence="10"/>
<dbReference type="InterPro" id="IPR017926">
    <property type="entry name" value="GATASE"/>
</dbReference>
<evidence type="ECO:0000256" key="6">
    <source>
        <dbReference type="ARBA" id="ARBA00023102"/>
    </source>
</evidence>
<keyword evidence="13" id="KW-0328">Glycosyltransferase</keyword>
<evidence type="ECO:0000256" key="10">
    <source>
        <dbReference type="HAMAP-Rule" id="MF_00278"/>
    </source>
</evidence>
<comment type="catalytic activity">
    <reaction evidence="8 10">
        <text>5-[(5-phospho-1-deoxy-D-ribulos-1-ylimino)methylamino]-1-(5-phospho-beta-D-ribosyl)imidazole-4-carboxamide + L-glutamine = D-erythro-1-(imidazol-4-yl)glycerol 3-phosphate + 5-amino-1-(5-phospho-beta-D-ribosyl)imidazole-4-carboxamide + L-glutamate + H(+)</text>
        <dbReference type="Rhea" id="RHEA:24793"/>
        <dbReference type="ChEBI" id="CHEBI:15378"/>
        <dbReference type="ChEBI" id="CHEBI:29985"/>
        <dbReference type="ChEBI" id="CHEBI:58278"/>
        <dbReference type="ChEBI" id="CHEBI:58359"/>
        <dbReference type="ChEBI" id="CHEBI:58475"/>
        <dbReference type="ChEBI" id="CHEBI:58525"/>
        <dbReference type="EC" id="4.3.2.10"/>
    </reaction>
</comment>
<dbReference type="PIRSF" id="PIRSF000495">
    <property type="entry name" value="Amidotransf_hisH"/>
    <property type="match status" value="1"/>
</dbReference>
<evidence type="ECO:0000313" key="13">
    <source>
        <dbReference type="EMBL" id="EMO53420.1"/>
    </source>
</evidence>
<keyword evidence="10" id="KW-0963">Cytoplasm</keyword>
<evidence type="ECO:0000256" key="7">
    <source>
        <dbReference type="ARBA" id="ARBA00023239"/>
    </source>
</evidence>
<proteinExistence type="inferred from homology"/>
<evidence type="ECO:0000313" key="14">
    <source>
        <dbReference type="Proteomes" id="UP000012112"/>
    </source>
</evidence>
<dbReference type="InterPro" id="IPR029062">
    <property type="entry name" value="Class_I_gatase-like"/>
</dbReference>
<dbReference type="Proteomes" id="UP000012112">
    <property type="component" value="Unassembled WGS sequence"/>
</dbReference>
<dbReference type="PROSITE" id="PS51273">
    <property type="entry name" value="GATASE_TYPE_1"/>
    <property type="match status" value="1"/>
</dbReference>
<dbReference type="GO" id="GO:0000105">
    <property type="term" value="P:L-histidine biosynthetic process"/>
    <property type="evidence" value="ECO:0007669"/>
    <property type="project" value="UniProtKB-UniRule"/>
</dbReference>
<organism evidence="13 14">
    <name type="scientific">Leptospira noguchii</name>
    <dbReference type="NCBI Taxonomy" id="28182"/>
    <lineage>
        <taxon>Bacteria</taxon>
        <taxon>Pseudomonadati</taxon>
        <taxon>Spirochaetota</taxon>
        <taxon>Spirochaetia</taxon>
        <taxon>Leptospirales</taxon>
        <taxon>Leptospiraceae</taxon>
        <taxon>Leptospira</taxon>
    </lineage>
</organism>
<reference evidence="13 14" key="1">
    <citation type="submission" date="2013-01" db="EMBL/GenBank/DDBJ databases">
        <authorList>
            <person name="Harkins D.M."/>
            <person name="Durkin A.S."/>
            <person name="Brinkac L.M."/>
            <person name="Haft D.H."/>
            <person name="Selengut J.D."/>
            <person name="Sanka R."/>
            <person name="DePew J."/>
            <person name="Purushe J."/>
            <person name="Matthias M.A."/>
            <person name="Vinetz J.M."/>
            <person name="Sutton G.G."/>
            <person name="Nierman W.C."/>
            <person name="Fouts D.E."/>
        </authorList>
    </citation>
    <scope>NUCLEOTIDE SEQUENCE [LARGE SCALE GENOMIC DNA]</scope>
    <source>
        <strain evidence="13 14">HAI1536</strain>
    </source>
</reference>
<evidence type="ECO:0000256" key="8">
    <source>
        <dbReference type="ARBA" id="ARBA00047838"/>
    </source>
</evidence>
<dbReference type="HAMAP" id="MF_00278">
    <property type="entry name" value="HisH"/>
    <property type="match status" value="1"/>
</dbReference>
<dbReference type="Pfam" id="PF00117">
    <property type="entry name" value="GATase"/>
    <property type="match status" value="1"/>
</dbReference>
<accession>M6V954</accession>
<comment type="catalytic activity">
    <reaction evidence="9 10">
        <text>L-glutamine + H2O = L-glutamate + NH4(+)</text>
        <dbReference type="Rhea" id="RHEA:15889"/>
        <dbReference type="ChEBI" id="CHEBI:15377"/>
        <dbReference type="ChEBI" id="CHEBI:28938"/>
        <dbReference type="ChEBI" id="CHEBI:29985"/>
        <dbReference type="ChEBI" id="CHEBI:58359"/>
        <dbReference type="EC" id="3.5.1.2"/>
    </reaction>
</comment>
<comment type="function">
    <text evidence="10">IGPS catalyzes the conversion of PRFAR and glutamine to IGP, AICAR and glutamate. The HisH subunit catalyzes the hydrolysis of glutamine to glutamate and ammonia as part of the synthesis of IGP and AICAR. The resulting ammonia molecule is channeled to the active site of HisF.</text>
</comment>
<dbReference type="SUPFAM" id="SSF52317">
    <property type="entry name" value="Class I glutamine amidotransferase-like"/>
    <property type="match status" value="1"/>
</dbReference>
<keyword evidence="3 10" id="KW-0028">Amino-acid biosynthesis</keyword>
<dbReference type="GO" id="GO:0005737">
    <property type="term" value="C:cytoplasm"/>
    <property type="evidence" value="ECO:0007669"/>
    <property type="project" value="UniProtKB-SubCell"/>
</dbReference>
<evidence type="ECO:0000256" key="1">
    <source>
        <dbReference type="ARBA" id="ARBA00005091"/>
    </source>
</evidence>
<dbReference type="AlphaFoldDB" id="M6V954"/>
<dbReference type="GO" id="GO:0004359">
    <property type="term" value="F:glutaminase activity"/>
    <property type="evidence" value="ECO:0007669"/>
    <property type="project" value="UniProtKB-EC"/>
</dbReference>
<evidence type="ECO:0000256" key="2">
    <source>
        <dbReference type="ARBA" id="ARBA00011152"/>
    </source>
</evidence>
<comment type="caution">
    <text evidence="13">The sequence shown here is derived from an EMBL/GenBank/DDBJ whole genome shotgun (WGS) entry which is preliminary data.</text>
</comment>
<dbReference type="EC" id="4.3.2.10" evidence="10"/>
<dbReference type="CDD" id="cd01748">
    <property type="entry name" value="GATase1_IGP_Synthase"/>
    <property type="match status" value="1"/>
</dbReference>
<keyword evidence="13" id="KW-0808">Transferase</keyword>
<comment type="pathway">
    <text evidence="1 10">Amino-acid biosynthesis; L-histidine biosynthesis; L-histidine from 5-phospho-alpha-D-ribose 1-diphosphate: step 5/9.</text>
</comment>
<dbReference type="InterPro" id="IPR010139">
    <property type="entry name" value="Imidazole-glycPsynth_HisH"/>
</dbReference>
<dbReference type="NCBIfam" id="TIGR01855">
    <property type="entry name" value="IMP_synth_hisH"/>
    <property type="match status" value="1"/>
</dbReference>
<dbReference type="GO" id="GO:0000107">
    <property type="term" value="F:imidazoleglycerol-phosphate synthase activity"/>
    <property type="evidence" value="ECO:0007669"/>
    <property type="project" value="UniProtKB-UniRule"/>
</dbReference>
<evidence type="ECO:0000256" key="5">
    <source>
        <dbReference type="ARBA" id="ARBA00022962"/>
    </source>
</evidence>
<feature type="domain" description="Glutamine amidotransferase" evidence="12">
    <location>
        <begin position="4"/>
        <end position="197"/>
    </location>
</feature>
<evidence type="ECO:0000256" key="9">
    <source>
        <dbReference type="ARBA" id="ARBA00049534"/>
    </source>
</evidence>
<keyword evidence="7 10" id="KW-0456">Lyase</keyword>
<feature type="active site" evidence="10 11">
    <location>
        <position position="182"/>
    </location>
</feature>
<keyword evidence="6 10" id="KW-0368">Histidine biosynthesis</keyword>
<name>M6V954_9LEPT</name>
<dbReference type="EMBL" id="AKWD02000043">
    <property type="protein sequence ID" value="EMO53420.1"/>
    <property type="molecule type" value="Genomic_DNA"/>
</dbReference>
<protein>
    <recommendedName>
        <fullName evidence="10">Imidazole glycerol phosphate synthase subunit HisH</fullName>
        <ecNumber evidence="10">4.3.2.10</ecNumber>
    </recommendedName>
    <alternativeName>
        <fullName evidence="10">IGP synthase glutaminase subunit</fullName>
        <ecNumber evidence="10">3.5.1.2</ecNumber>
    </alternativeName>
    <alternativeName>
        <fullName evidence="10">IGP synthase subunit HisH</fullName>
    </alternativeName>
    <alternativeName>
        <fullName evidence="10">ImGP synthase subunit HisH</fullName>
        <shortName evidence="10">IGPS subunit HisH</shortName>
    </alternativeName>
</protein>
<keyword evidence="5 10" id="KW-0315">Glutamine amidotransferase</keyword>
<feature type="active site" evidence="10 11">
    <location>
        <position position="180"/>
    </location>
</feature>
<dbReference type="UniPathway" id="UPA00031">
    <property type="reaction ID" value="UER00010"/>
</dbReference>
<comment type="subunit">
    <text evidence="2 10">Heterodimer of HisH and HisF.</text>
</comment>